<comment type="similarity">
    <text evidence="3">Belongs to the ANP32 family.</text>
</comment>
<evidence type="ECO:0000313" key="5">
    <source>
        <dbReference type="EMBL" id="CAD8089586.1"/>
    </source>
</evidence>
<dbReference type="GO" id="GO:0042393">
    <property type="term" value="F:histone binding"/>
    <property type="evidence" value="ECO:0007669"/>
    <property type="project" value="TreeGrafter"/>
</dbReference>
<dbReference type="InterPro" id="IPR045081">
    <property type="entry name" value="AN32"/>
</dbReference>
<comment type="caution">
    <text evidence="5">The sequence shown here is derived from an EMBL/GenBank/DDBJ whole genome shotgun (WGS) entry which is preliminary data.</text>
</comment>
<dbReference type="FunFam" id="3.80.10.10:FF:000131">
    <property type="entry name" value="acidic leucine-rich nuclear phosphoprotein 32-related protein-like"/>
    <property type="match status" value="1"/>
</dbReference>
<reference evidence="5" key="1">
    <citation type="submission" date="2021-01" db="EMBL/GenBank/DDBJ databases">
        <authorList>
            <consortium name="Genoscope - CEA"/>
            <person name="William W."/>
        </authorList>
    </citation>
    <scope>NUCLEOTIDE SEQUENCE</scope>
</reference>
<feature type="region of interest" description="Disordered" evidence="4">
    <location>
        <begin position="157"/>
        <end position="202"/>
    </location>
</feature>
<feature type="compositionally biased region" description="Acidic residues" evidence="4">
    <location>
        <begin position="161"/>
        <end position="191"/>
    </location>
</feature>
<dbReference type="Pfam" id="PF14580">
    <property type="entry name" value="LRR_9"/>
    <property type="match status" value="1"/>
</dbReference>
<evidence type="ECO:0000256" key="3">
    <source>
        <dbReference type="ARBA" id="ARBA00025777"/>
    </source>
</evidence>
<dbReference type="EMBL" id="CAJJDN010000054">
    <property type="protein sequence ID" value="CAD8089586.1"/>
    <property type="molecule type" value="Genomic_DNA"/>
</dbReference>
<dbReference type="InterPro" id="IPR001611">
    <property type="entry name" value="Leu-rich_rpt"/>
</dbReference>
<organism evidence="5 6">
    <name type="scientific">Paramecium sonneborni</name>
    <dbReference type="NCBI Taxonomy" id="65129"/>
    <lineage>
        <taxon>Eukaryota</taxon>
        <taxon>Sar</taxon>
        <taxon>Alveolata</taxon>
        <taxon>Ciliophora</taxon>
        <taxon>Intramacronucleata</taxon>
        <taxon>Oligohymenophorea</taxon>
        <taxon>Peniculida</taxon>
        <taxon>Parameciidae</taxon>
        <taxon>Paramecium</taxon>
    </lineage>
</organism>
<accession>A0A8S1NGX0</accession>
<dbReference type="Proteomes" id="UP000692954">
    <property type="component" value="Unassembled WGS sequence"/>
</dbReference>
<dbReference type="GO" id="GO:0005634">
    <property type="term" value="C:nucleus"/>
    <property type="evidence" value="ECO:0007669"/>
    <property type="project" value="TreeGrafter"/>
</dbReference>
<evidence type="ECO:0000313" key="6">
    <source>
        <dbReference type="Proteomes" id="UP000692954"/>
    </source>
</evidence>
<evidence type="ECO:0000256" key="1">
    <source>
        <dbReference type="ARBA" id="ARBA00022614"/>
    </source>
</evidence>
<sequence>MAEHILNLINKQAAEQQGQLEELDISEIKIEQITPEITENLKKHSQLSSLAITSCGLKTLEGLPQIESLEVLILEGNKLDGNALKYISENFKNLICLSLADNQIKTFDELRVLTKLPNLQQLDLSENQVEQQNEYHQKIFEMLPNLQVLDNKNKEGKAIEYSDEDIGDEEGLGSDSEFNEDEDDDEEESEDESPKPQKKTKK</sequence>
<keyword evidence="6" id="KW-1185">Reference proteome</keyword>
<proteinExistence type="inferred from homology"/>
<name>A0A8S1NGX0_9CILI</name>
<protein>
    <submittedName>
        <fullName evidence="5">Uncharacterized protein</fullName>
    </submittedName>
</protein>
<evidence type="ECO:0000256" key="2">
    <source>
        <dbReference type="ARBA" id="ARBA00022737"/>
    </source>
</evidence>
<dbReference type="PROSITE" id="PS51450">
    <property type="entry name" value="LRR"/>
    <property type="match status" value="1"/>
</dbReference>
<gene>
    <name evidence="5" type="ORF">PSON_ATCC_30995.1.T0540208</name>
</gene>
<dbReference type="PANTHER" id="PTHR11375:SF23">
    <property type="entry name" value="CHROMOSOME UNDETERMINED SCAFFOLD_118, WHOLE GENOME SHOTGUN SEQUENCE"/>
    <property type="match status" value="1"/>
</dbReference>
<keyword evidence="2" id="KW-0677">Repeat</keyword>
<dbReference type="OrthoDB" id="310893at2759"/>
<evidence type="ECO:0000256" key="4">
    <source>
        <dbReference type="SAM" id="MobiDB-lite"/>
    </source>
</evidence>
<keyword evidence="1" id="KW-0433">Leucine-rich repeat</keyword>
<dbReference type="AlphaFoldDB" id="A0A8S1NGX0"/>
<dbReference type="PANTHER" id="PTHR11375">
    <property type="entry name" value="ACIDIC LEUCINE-RICH NUCLEAR PHOSPHOPROTEIN 32"/>
    <property type="match status" value="1"/>
</dbReference>